<evidence type="ECO:0000259" key="13">
    <source>
        <dbReference type="Pfam" id="PF09757"/>
    </source>
</evidence>
<evidence type="ECO:0000256" key="10">
    <source>
        <dbReference type="SAM" id="MobiDB-lite"/>
    </source>
</evidence>
<dbReference type="InterPro" id="IPR023801">
    <property type="entry name" value="His_deacetylse_dom"/>
</dbReference>
<comment type="similarity">
    <text evidence="2">Belongs to the histone deacetylase family. HD type 2 subfamily.</text>
</comment>
<dbReference type="InterPro" id="IPR008972">
    <property type="entry name" value="Cupredoxin"/>
</dbReference>
<keyword evidence="11" id="KW-0472">Membrane</keyword>
<dbReference type="PANTHER" id="PTHR10625:SF5">
    <property type="entry name" value="HISTONE DEACETYLASE"/>
    <property type="match status" value="1"/>
</dbReference>
<dbReference type="Pfam" id="PF09757">
    <property type="entry name" value="Arb2-like"/>
    <property type="match status" value="1"/>
</dbReference>
<feature type="region of interest" description="Disordered" evidence="10">
    <location>
        <begin position="741"/>
        <end position="770"/>
    </location>
</feature>
<evidence type="ECO:0000256" key="2">
    <source>
        <dbReference type="ARBA" id="ARBA00007738"/>
    </source>
</evidence>
<dbReference type="InterPro" id="IPR037138">
    <property type="entry name" value="His_deacetylse_dom_sf"/>
</dbReference>
<dbReference type="InterPro" id="IPR019154">
    <property type="entry name" value="Arb2-like_domain"/>
</dbReference>
<dbReference type="EC" id="3.5.1.98" evidence="3"/>
<feature type="region of interest" description="Disordered" evidence="10">
    <location>
        <begin position="1017"/>
        <end position="1126"/>
    </location>
</feature>
<dbReference type="CDD" id="cd00920">
    <property type="entry name" value="Cupredoxin"/>
    <property type="match status" value="1"/>
</dbReference>
<evidence type="ECO:0000256" key="1">
    <source>
        <dbReference type="ARBA" id="ARBA00004123"/>
    </source>
</evidence>
<dbReference type="InterPro" id="IPR023696">
    <property type="entry name" value="Ureohydrolase_dom_sf"/>
</dbReference>
<evidence type="ECO:0000256" key="4">
    <source>
        <dbReference type="ARBA" id="ARBA00022491"/>
    </source>
</evidence>
<gene>
    <name evidence="14" type="primary">HDA1</name>
    <name evidence="14" type="ORF">SLS59_002355</name>
</gene>
<comment type="subcellular location">
    <subcellularLocation>
        <location evidence="1">Nucleus</location>
    </subcellularLocation>
</comment>
<dbReference type="Gene3D" id="2.60.40.420">
    <property type="entry name" value="Cupredoxins - blue copper proteins"/>
    <property type="match status" value="1"/>
</dbReference>
<feature type="compositionally biased region" description="Acidic residues" evidence="10">
    <location>
        <begin position="744"/>
        <end position="757"/>
    </location>
</feature>
<dbReference type="CDD" id="cd12087">
    <property type="entry name" value="TM_EGFR-like"/>
    <property type="match status" value="1"/>
</dbReference>
<protein>
    <recommendedName>
        <fullName evidence="3">histone deacetylase</fullName>
        <ecNumber evidence="3">3.5.1.98</ecNumber>
    </recommendedName>
</protein>
<comment type="caution">
    <text evidence="14">The sequence shown here is derived from an EMBL/GenBank/DDBJ whole genome shotgun (WGS) entry which is preliminary data.</text>
</comment>
<evidence type="ECO:0000313" key="14">
    <source>
        <dbReference type="EMBL" id="KAL1607390.1"/>
    </source>
</evidence>
<dbReference type="EMBL" id="JAKIXB020000006">
    <property type="protein sequence ID" value="KAL1607390.1"/>
    <property type="molecule type" value="Genomic_DNA"/>
</dbReference>
<dbReference type="Pfam" id="PF00850">
    <property type="entry name" value="Hist_deacetyl"/>
    <property type="match status" value="1"/>
</dbReference>
<feature type="compositionally biased region" description="Low complexity" evidence="10">
    <location>
        <begin position="954"/>
        <end position="966"/>
    </location>
</feature>
<evidence type="ECO:0000256" key="3">
    <source>
        <dbReference type="ARBA" id="ARBA00012111"/>
    </source>
</evidence>
<keyword evidence="8" id="KW-0804">Transcription</keyword>
<organism evidence="14 15">
    <name type="scientific">Nothophoma quercina</name>
    <dbReference type="NCBI Taxonomy" id="749835"/>
    <lineage>
        <taxon>Eukaryota</taxon>
        <taxon>Fungi</taxon>
        <taxon>Dikarya</taxon>
        <taxon>Ascomycota</taxon>
        <taxon>Pezizomycotina</taxon>
        <taxon>Dothideomycetes</taxon>
        <taxon>Pleosporomycetidae</taxon>
        <taxon>Pleosporales</taxon>
        <taxon>Pleosporineae</taxon>
        <taxon>Didymellaceae</taxon>
        <taxon>Nothophoma</taxon>
    </lineage>
</organism>
<name>A0ABR3RSI8_9PLEO</name>
<feature type="transmembrane region" description="Helical" evidence="11">
    <location>
        <begin position="978"/>
        <end position="1001"/>
    </location>
</feature>
<sequence>MNDVDVPMEDEIIDSTELNSGPAADYAAEFVNPTDILSNPNMAHLPKNAQLPLYESTYSMRPTSHLVDVRSDKMDFTRTTPQRRASPQVRIPPKPRSQALPYATLKTGLVYDPHDIHPEDPRRIHSIFEEIREAGLVRGPESLEHDEDEEVCWRIGIRPAEKAEILTIHTEEHYHFVEALQYMSTDELRSEGERLDSIYFNSSTYDCAKLAAGGAIEACKAVVQGSVRNAIAIIRPPGHHAERDQPSGFCIFNNVPIATRVCQDAYPQTCRKVLILDWDVHHGNGIQHAFYDDPNVLYISLHVFRGGQFYPNLPDGNFTYPGVGDGIGKNVNIPWEEHGMGDAEYLYAFQEVVMPIASEFDPDLVIISAGFDAAEGDVLGGCFVTPACYGHMTHMLSRLAKGKLVVCLEGGYNLRSIARSALAVTRVLMQEPPDRLSEDLSAPKASAVRTIEQVKRQHSKYWKCLYPKHLDRTDPGFAATDALHNVIREWQSQRLAKEHFMTPLPLQINHAGLTQTFENNVIATPGFMDRKPLLVIFHDPPSFQDHPDPVTGRRELHNTWLTDVTKSYIDWAVENDFSVIDVNIPQIVASSLGFTKADDPRARSDRTREMATYLWTNYIEPSDATQVFFMGIGDAYLGLVDLLSRNESTTNEDSKIELIIGFVADSAIQSVKRPTDEDVGTWYYHHTKIFVKQSHFAFNRNTTKKLRKKLGDLQQSNWDTLDEMLMGHRKEVQELLSEKKNEFAEETETSTPTDDDLQAAQNGGLRSPPRALDTQAIKARHANGLRGLPPVAIQLVLPPPKPVLQRIVRKPDRFVGSGGFKFTPQELTNVSVGDTVTFEFYPPDHSVIQAEFGSACVPYSYADKDHAGKGFWTETQWVNTTAEITHYQITINDTTPIFFYCAAPNSCIGELMVGAINPNSTQTLASQIQAAQNADFQLAVGDPVPNEATSTILNGPTSTSTTNPSSGGSGGTHLSGGAIAGIVVGAVAFLVICAALFFYVGRSKSLKEVIKRQDANANRASTPGPDMGYMPPSDGRPEWRGGSPAPPYGQHNVGEQYPSGWQGSPQMHQGHLSMQSQLSGMSQEQLDYYKHQHGAQPVPVELHSPEPGQQEFRAELADNAQKPPRS</sequence>
<dbReference type="Gene3D" id="3.40.800.20">
    <property type="entry name" value="Histone deacetylase domain"/>
    <property type="match status" value="1"/>
</dbReference>
<keyword evidence="9" id="KW-0539">Nucleus</keyword>
<proteinExistence type="inferred from homology"/>
<feature type="domain" description="Arb2-like" evidence="13">
    <location>
        <begin position="483"/>
        <end position="741"/>
    </location>
</feature>
<keyword evidence="6" id="KW-0156">Chromatin regulator</keyword>
<keyword evidence="11" id="KW-0812">Transmembrane</keyword>
<evidence type="ECO:0000256" key="9">
    <source>
        <dbReference type="ARBA" id="ARBA00023242"/>
    </source>
</evidence>
<keyword evidence="11" id="KW-1133">Transmembrane helix</keyword>
<dbReference type="SUPFAM" id="SSF52768">
    <property type="entry name" value="Arginase/deacetylase"/>
    <property type="match status" value="1"/>
</dbReference>
<evidence type="ECO:0000259" key="12">
    <source>
        <dbReference type="Pfam" id="PF00850"/>
    </source>
</evidence>
<feature type="domain" description="Histone deacetylase" evidence="12">
    <location>
        <begin position="117"/>
        <end position="428"/>
    </location>
</feature>
<evidence type="ECO:0000256" key="7">
    <source>
        <dbReference type="ARBA" id="ARBA00023015"/>
    </source>
</evidence>
<keyword evidence="5" id="KW-0378">Hydrolase</keyword>
<evidence type="ECO:0000256" key="6">
    <source>
        <dbReference type="ARBA" id="ARBA00022853"/>
    </source>
</evidence>
<dbReference type="Proteomes" id="UP001521222">
    <property type="component" value="Unassembled WGS sequence"/>
</dbReference>
<reference evidence="14 15" key="1">
    <citation type="submission" date="2024-02" db="EMBL/GenBank/DDBJ databases">
        <title>De novo assembly and annotation of 12 fungi associated with fruit tree decline syndrome in Ontario, Canada.</title>
        <authorList>
            <person name="Sulman M."/>
            <person name="Ellouze W."/>
            <person name="Ilyukhin E."/>
        </authorList>
    </citation>
    <scope>NUCLEOTIDE SEQUENCE [LARGE SCALE GENOMIC DNA]</scope>
    <source>
        <strain evidence="14 15">M97-236</strain>
    </source>
</reference>
<accession>A0ABR3RSI8</accession>
<feature type="region of interest" description="Disordered" evidence="10">
    <location>
        <begin position="947"/>
        <end position="971"/>
    </location>
</feature>
<dbReference type="PRINTS" id="PR01270">
    <property type="entry name" value="HDASUPER"/>
</dbReference>
<evidence type="ECO:0000256" key="5">
    <source>
        <dbReference type="ARBA" id="ARBA00022801"/>
    </source>
</evidence>
<evidence type="ECO:0000256" key="11">
    <source>
        <dbReference type="SAM" id="Phobius"/>
    </source>
</evidence>
<feature type="compositionally biased region" description="Low complexity" evidence="10">
    <location>
        <begin position="1072"/>
        <end position="1086"/>
    </location>
</feature>
<evidence type="ECO:0000256" key="8">
    <source>
        <dbReference type="ARBA" id="ARBA00023163"/>
    </source>
</evidence>
<keyword evidence="15" id="KW-1185">Reference proteome</keyword>
<dbReference type="PANTHER" id="PTHR10625">
    <property type="entry name" value="HISTONE DEACETYLASE HDAC1-RELATED"/>
    <property type="match status" value="1"/>
</dbReference>
<keyword evidence="4" id="KW-0678">Repressor</keyword>
<keyword evidence="7" id="KW-0805">Transcription regulation</keyword>
<evidence type="ECO:0000313" key="15">
    <source>
        <dbReference type="Proteomes" id="UP001521222"/>
    </source>
</evidence>
<dbReference type="SUPFAM" id="SSF49503">
    <property type="entry name" value="Cupredoxins"/>
    <property type="match status" value="1"/>
</dbReference>
<dbReference type="InterPro" id="IPR000286">
    <property type="entry name" value="HDACs"/>
</dbReference>